<name>A0A4S4K860_9APHY</name>
<accession>A0A4S4K860</accession>
<organism evidence="2 3">
    <name type="scientific">Hermanssonia centrifuga</name>
    <dbReference type="NCBI Taxonomy" id="98765"/>
    <lineage>
        <taxon>Eukaryota</taxon>
        <taxon>Fungi</taxon>
        <taxon>Dikarya</taxon>
        <taxon>Basidiomycota</taxon>
        <taxon>Agaricomycotina</taxon>
        <taxon>Agaricomycetes</taxon>
        <taxon>Polyporales</taxon>
        <taxon>Meruliaceae</taxon>
        <taxon>Hermanssonia</taxon>
    </lineage>
</organism>
<dbReference type="EMBL" id="SGPJ01000510">
    <property type="protein sequence ID" value="THG94061.1"/>
    <property type="molecule type" value="Genomic_DNA"/>
</dbReference>
<feature type="region of interest" description="Disordered" evidence="1">
    <location>
        <begin position="263"/>
        <end position="287"/>
    </location>
</feature>
<protein>
    <submittedName>
        <fullName evidence="2">Uncharacterized protein</fullName>
    </submittedName>
</protein>
<proteinExistence type="predicted"/>
<dbReference type="Proteomes" id="UP000309038">
    <property type="component" value="Unassembled WGS sequence"/>
</dbReference>
<evidence type="ECO:0000313" key="2">
    <source>
        <dbReference type="EMBL" id="THG94061.1"/>
    </source>
</evidence>
<gene>
    <name evidence="2" type="ORF">EW026_g7330</name>
</gene>
<comment type="caution">
    <text evidence="2">The sequence shown here is derived from an EMBL/GenBank/DDBJ whole genome shotgun (WGS) entry which is preliminary data.</text>
</comment>
<keyword evidence="3" id="KW-1185">Reference proteome</keyword>
<sequence length="287" mass="33264">MIRQHLDPTLAGTLQHKWMSKHNNIKPEIAWKQFRLRWAPGFEGLFDLGLQNQWYDPINILQKFVFHWLAIPFIQRELDAYVVRHNTSAKRANKRTILPHGIPDIIFEYPERFAAEDFKIPVQEDILQAIEERWAPPDHPVFRLVPPTFQVYIQSLYQEIGQPVVQFETFWDVYLHLHAIAQQSLDLHPDVQSLLDDYGELPEAGENQGIPLMAHNHVADFGVNGIPPAAVFEERFERLPVNSEHNDFEDGLRAEQVIEQLDEVDPDATAQPRLVVYSDGEPSDNEL</sequence>
<reference evidence="2 3" key="1">
    <citation type="submission" date="2019-02" db="EMBL/GenBank/DDBJ databases">
        <title>Genome sequencing of the rare red list fungi Phlebia centrifuga.</title>
        <authorList>
            <person name="Buettner E."/>
            <person name="Kellner H."/>
        </authorList>
    </citation>
    <scope>NUCLEOTIDE SEQUENCE [LARGE SCALE GENOMIC DNA]</scope>
    <source>
        <strain evidence="2 3">DSM 108282</strain>
    </source>
</reference>
<evidence type="ECO:0000313" key="3">
    <source>
        <dbReference type="Proteomes" id="UP000309038"/>
    </source>
</evidence>
<evidence type="ECO:0000256" key="1">
    <source>
        <dbReference type="SAM" id="MobiDB-lite"/>
    </source>
</evidence>
<dbReference type="AlphaFoldDB" id="A0A4S4K860"/>